<dbReference type="HAMAP" id="MF_00409">
    <property type="entry name" value="LpxK"/>
    <property type="match status" value="1"/>
</dbReference>
<keyword evidence="6 13" id="KW-0441">Lipid A biosynthesis</keyword>
<keyword evidence="11 13" id="KW-0443">Lipid metabolism</keyword>
<dbReference type="EC" id="2.7.1.130" evidence="3 13"/>
<comment type="catalytic activity">
    <reaction evidence="13">
        <text>a lipid A disaccharide + ATP = a lipid IVA + ADP + H(+)</text>
        <dbReference type="Rhea" id="RHEA:67840"/>
        <dbReference type="ChEBI" id="CHEBI:15378"/>
        <dbReference type="ChEBI" id="CHEBI:30616"/>
        <dbReference type="ChEBI" id="CHEBI:176343"/>
        <dbReference type="ChEBI" id="CHEBI:176425"/>
        <dbReference type="ChEBI" id="CHEBI:456216"/>
        <dbReference type="EC" id="2.7.1.130"/>
    </reaction>
</comment>
<reference evidence="14" key="1">
    <citation type="submission" date="2022-12" db="EMBL/GenBank/DDBJ databases">
        <title>Reference genome sequencing for broad-spectrum identification of bacterial and archaeal isolates by mass spectrometry.</title>
        <authorList>
            <person name="Sekiguchi Y."/>
            <person name="Tourlousse D.M."/>
        </authorList>
    </citation>
    <scope>NUCLEOTIDE SEQUENCE</scope>
    <source>
        <strain evidence="14">TSL-P1</strain>
    </source>
</reference>
<evidence type="ECO:0000256" key="9">
    <source>
        <dbReference type="ARBA" id="ARBA00022777"/>
    </source>
</evidence>
<sequence>MNIFEKLYLFFYLRKKKKDLKSQKKLPFPVISVGNLTVGGTGKTPFTVALACELQKRGYSPVILTRGYRGRVKAPVIVTKEMDARDVGDEPLMMAMEGLTVVKCPDRYRGGLYAIKKIGFTDRDRVVFIVDDGFQHRKLYRDVNILLVDGFKGFDKFHLIPCGPFRSPLSEISEAHMVFITKKQNEAIYQGLKEQGIKEIYFAPLKIEGVLSIDGRKIEPSGQRVFAFAGIANFQSFLTLLNDMGFKVVGYKKFIDHKKYSERALKKIFTLASEAELLVTTKKDFVKIKKFSNLPNSLCYMEISIEINSQTVDKIIDLMHNC</sequence>
<dbReference type="EMBL" id="BSDX01000001">
    <property type="protein sequence ID" value="GLI54286.1"/>
    <property type="molecule type" value="Genomic_DNA"/>
</dbReference>
<keyword evidence="9 13" id="KW-0418">Kinase</keyword>
<protein>
    <recommendedName>
        <fullName evidence="4 13">Tetraacyldisaccharide 4'-kinase</fullName>
        <ecNumber evidence="3 13">2.7.1.130</ecNumber>
    </recommendedName>
    <alternativeName>
        <fullName evidence="12 13">Lipid A 4'-kinase</fullName>
    </alternativeName>
</protein>
<keyword evidence="10 13" id="KW-0067">ATP-binding</keyword>
<evidence type="ECO:0000256" key="13">
    <source>
        <dbReference type="HAMAP-Rule" id="MF_00409"/>
    </source>
</evidence>
<dbReference type="SUPFAM" id="SSF52540">
    <property type="entry name" value="P-loop containing nucleoside triphosphate hydrolases"/>
    <property type="match status" value="1"/>
</dbReference>
<dbReference type="AlphaFoldDB" id="A0A9W6LKI7"/>
<evidence type="ECO:0000256" key="12">
    <source>
        <dbReference type="ARBA" id="ARBA00029757"/>
    </source>
</evidence>
<dbReference type="NCBIfam" id="TIGR00682">
    <property type="entry name" value="lpxK"/>
    <property type="match status" value="1"/>
</dbReference>
<evidence type="ECO:0000256" key="2">
    <source>
        <dbReference type="ARBA" id="ARBA00004870"/>
    </source>
</evidence>
<evidence type="ECO:0000256" key="3">
    <source>
        <dbReference type="ARBA" id="ARBA00012071"/>
    </source>
</evidence>
<dbReference type="PANTHER" id="PTHR42724">
    <property type="entry name" value="TETRAACYLDISACCHARIDE 4'-KINASE"/>
    <property type="match status" value="1"/>
</dbReference>
<evidence type="ECO:0000256" key="1">
    <source>
        <dbReference type="ARBA" id="ARBA00002274"/>
    </source>
</evidence>
<dbReference type="Pfam" id="PF02606">
    <property type="entry name" value="LpxK"/>
    <property type="match status" value="1"/>
</dbReference>
<comment type="function">
    <text evidence="1 13">Transfers the gamma-phosphate of ATP to the 4'-position of a tetraacyldisaccharide 1-phosphate intermediate (termed DS-1-P) to form tetraacyldisaccharide 1,4'-bis-phosphate (lipid IVA).</text>
</comment>
<dbReference type="GO" id="GO:0009244">
    <property type="term" value="P:lipopolysaccharide core region biosynthetic process"/>
    <property type="evidence" value="ECO:0007669"/>
    <property type="project" value="TreeGrafter"/>
</dbReference>
<dbReference type="InterPro" id="IPR027417">
    <property type="entry name" value="P-loop_NTPase"/>
</dbReference>
<evidence type="ECO:0000256" key="8">
    <source>
        <dbReference type="ARBA" id="ARBA00022741"/>
    </source>
</evidence>
<evidence type="ECO:0000256" key="4">
    <source>
        <dbReference type="ARBA" id="ARBA00016436"/>
    </source>
</evidence>
<evidence type="ECO:0000313" key="14">
    <source>
        <dbReference type="EMBL" id="GLI54286.1"/>
    </source>
</evidence>
<comment type="pathway">
    <text evidence="2 13">Glycolipid biosynthesis; lipid IV(A) biosynthesis; lipid IV(A) from (3R)-3-hydroxytetradecanoyl-[acyl-carrier-protein] and UDP-N-acetyl-alpha-D-glucosamine: step 6/6.</text>
</comment>
<evidence type="ECO:0000256" key="11">
    <source>
        <dbReference type="ARBA" id="ARBA00023098"/>
    </source>
</evidence>
<evidence type="ECO:0000256" key="6">
    <source>
        <dbReference type="ARBA" id="ARBA00022556"/>
    </source>
</evidence>
<evidence type="ECO:0000256" key="7">
    <source>
        <dbReference type="ARBA" id="ARBA00022679"/>
    </source>
</evidence>
<dbReference type="Proteomes" id="UP001144297">
    <property type="component" value="Unassembled WGS sequence"/>
</dbReference>
<dbReference type="GO" id="GO:0009029">
    <property type="term" value="F:lipid-A 4'-kinase activity"/>
    <property type="evidence" value="ECO:0007669"/>
    <property type="project" value="UniProtKB-UniRule"/>
</dbReference>
<keyword evidence="7 13" id="KW-0808">Transferase</keyword>
<dbReference type="GO" id="GO:0005524">
    <property type="term" value="F:ATP binding"/>
    <property type="evidence" value="ECO:0007669"/>
    <property type="project" value="UniProtKB-UniRule"/>
</dbReference>
<gene>
    <name evidence="13 14" type="primary">lpxK</name>
    <name evidence="14" type="ORF">TISLANDTSLP1_19790</name>
</gene>
<feature type="binding site" evidence="13">
    <location>
        <begin position="37"/>
        <end position="44"/>
    </location>
    <ligand>
        <name>ATP</name>
        <dbReference type="ChEBI" id="CHEBI:30616"/>
    </ligand>
</feature>
<dbReference type="GO" id="GO:0005886">
    <property type="term" value="C:plasma membrane"/>
    <property type="evidence" value="ECO:0007669"/>
    <property type="project" value="TreeGrafter"/>
</dbReference>
<dbReference type="PANTHER" id="PTHR42724:SF1">
    <property type="entry name" value="TETRAACYLDISACCHARIDE 4'-KINASE, MITOCHONDRIAL-RELATED"/>
    <property type="match status" value="1"/>
</dbReference>
<accession>A0A9W6LKI7</accession>
<organism evidence="14 15">
    <name type="scientific">Thermodesulfovibrio yellowstonii</name>
    <dbReference type="NCBI Taxonomy" id="28262"/>
    <lineage>
        <taxon>Bacteria</taxon>
        <taxon>Pseudomonadati</taxon>
        <taxon>Nitrospirota</taxon>
        <taxon>Thermodesulfovibrionia</taxon>
        <taxon>Thermodesulfovibrionales</taxon>
        <taxon>Thermodesulfovibrionaceae</taxon>
        <taxon>Thermodesulfovibrio</taxon>
    </lineage>
</organism>
<keyword evidence="15" id="KW-1185">Reference proteome</keyword>
<name>A0A9W6LKI7_9BACT</name>
<comment type="caution">
    <text evidence="14">The sequence shown here is derived from an EMBL/GenBank/DDBJ whole genome shotgun (WGS) entry which is preliminary data.</text>
</comment>
<evidence type="ECO:0000313" key="15">
    <source>
        <dbReference type="Proteomes" id="UP001144297"/>
    </source>
</evidence>
<comment type="similarity">
    <text evidence="13">Belongs to the LpxK family.</text>
</comment>
<evidence type="ECO:0000256" key="5">
    <source>
        <dbReference type="ARBA" id="ARBA00022516"/>
    </source>
</evidence>
<dbReference type="InterPro" id="IPR003758">
    <property type="entry name" value="LpxK"/>
</dbReference>
<evidence type="ECO:0000256" key="10">
    <source>
        <dbReference type="ARBA" id="ARBA00022840"/>
    </source>
</evidence>
<keyword evidence="8 13" id="KW-0547">Nucleotide-binding</keyword>
<dbReference type="GO" id="GO:0009245">
    <property type="term" value="P:lipid A biosynthetic process"/>
    <property type="evidence" value="ECO:0007669"/>
    <property type="project" value="UniProtKB-UniRule"/>
</dbReference>
<keyword evidence="5 13" id="KW-0444">Lipid biosynthesis</keyword>
<proteinExistence type="inferred from homology"/>